<reference evidence="1 2" key="1">
    <citation type="journal article" date="2019" name="Sci. Rep.">
        <title>Orb-weaving spider Araneus ventricosus genome elucidates the spidroin gene catalogue.</title>
        <authorList>
            <person name="Kono N."/>
            <person name="Nakamura H."/>
            <person name="Ohtoshi R."/>
            <person name="Moran D.A.P."/>
            <person name="Shinohara A."/>
            <person name="Yoshida Y."/>
            <person name="Fujiwara M."/>
            <person name="Mori M."/>
            <person name="Tomita M."/>
            <person name="Arakawa K."/>
        </authorList>
    </citation>
    <scope>NUCLEOTIDE SEQUENCE [LARGE SCALE GENOMIC DNA]</scope>
</reference>
<proteinExistence type="predicted"/>
<name>A0A4Y2SCV7_ARAVE</name>
<comment type="caution">
    <text evidence="1">The sequence shown here is derived from an EMBL/GenBank/DDBJ whole genome shotgun (WGS) entry which is preliminary data.</text>
</comment>
<evidence type="ECO:0000313" key="2">
    <source>
        <dbReference type="Proteomes" id="UP000499080"/>
    </source>
</evidence>
<organism evidence="1 2">
    <name type="scientific">Araneus ventricosus</name>
    <name type="common">Orbweaver spider</name>
    <name type="synonym">Epeira ventricosa</name>
    <dbReference type="NCBI Taxonomy" id="182803"/>
    <lineage>
        <taxon>Eukaryota</taxon>
        <taxon>Metazoa</taxon>
        <taxon>Ecdysozoa</taxon>
        <taxon>Arthropoda</taxon>
        <taxon>Chelicerata</taxon>
        <taxon>Arachnida</taxon>
        <taxon>Araneae</taxon>
        <taxon>Araneomorphae</taxon>
        <taxon>Entelegynae</taxon>
        <taxon>Araneoidea</taxon>
        <taxon>Araneidae</taxon>
        <taxon>Araneus</taxon>
    </lineage>
</organism>
<evidence type="ECO:0000313" key="1">
    <source>
        <dbReference type="EMBL" id="GBN85897.1"/>
    </source>
</evidence>
<accession>A0A4Y2SCV7</accession>
<dbReference type="Proteomes" id="UP000499080">
    <property type="component" value="Unassembled WGS sequence"/>
</dbReference>
<dbReference type="EMBL" id="BGPR01021008">
    <property type="protein sequence ID" value="GBN85897.1"/>
    <property type="molecule type" value="Genomic_DNA"/>
</dbReference>
<sequence length="139" mass="15304">MGMQSQFASGFPTEFAQCAGGRDSLPLYCEDTEESQGGDTPAAVSPSVMQEVGRSEAHVILRHSTFVWKKIQIFKMEGTISQIANILGYFGANTKIRSLRKGNLQRLCQSGASTDVLMLFYKCIAGIRSFKQRAEENSL</sequence>
<dbReference type="AlphaFoldDB" id="A0A4Y2SCV7"/>
<keyword evidence="2" id="KW-1185">Reference proteome</keyword>
<protein>
    <submittedName>
        <fullName evidence="1">Uncharacterized protein</fullName>
    </submittedName>
</protein>
<gene>
    <name evidence="1" type="ORF">AVEN_248867_1</name>
</gene>